<evidence type="ECO:0000256" key="7">
    <source>
        <dbReference type="SAM" id="Phobius"/>
    </source>
</evidence>
<dbReference type="PROSITE" id="PS50222">
    <property type="entry name" value="EF_HAND_2"/>
    <property type="match status" value="1"/>
</dbReference>
<evidence type="ECO:0000313" key="10">
    <source>
        <dbReference type="Proteomes" id="UP001530400"/>
    </source>
</evidence>
<proteinExistence type="inferred from homology"/>
<evidence type="ECO:0000256" key="4">
    <source>
        <dbReference type="ARBA" id="ARBA00022837"/>
    </source>
</evidence>
<evidence type="ECO:0000259" key="8">
    <source>
        <dbReference type="PROSITE" id="PS50222"/>
    </source>
</evidence>
<protein>
    <recommendedName>
        <fullName evidence="8">EF-hand domain-containing protein</fullName>
    </recommendedName>
</protein>
<keyword evidence="6 7" id="KW-0472">Membrane</keyword>
<evidence type="ECO:0000313" key="9">
    <source>
        <dbReference type="EMBL" id="KAL3777854.1"/>
    </source>
</evidence>
<keyword evidence="5 7" id="KW-1133">Transmembrane helix</keyword>
<evidence type="ECO:0000256" key="6">
    <source>
        <dbReference type="ARBA" id="ARBA00023136"/>
    </source>
</evidence>
<dbReference type="EMBL" id="JALLPJ020001023">
    <property type="protein sequence ID" value="KAL3777854.1"/>
    <property type="molecule type" value="Genomic_DNA"/>
</dbReference>
<dbReference type="PANTHER" id="PTHR21346">
    <property type="entry name" value="FUN14 DOMAIN CONTAINING"/>
    <property type="match status" value="1"/>
</dbReference>
<dbReference type="SUPFAM" id="SSF47473">
    <property type="entry name" value="EF-hand"/>
    <property type="match status" value="1"/>
</dbReference>
<evidence type="ECO:0000256" key="1">
    <source>
        <dbReference type="ARBA" id="ARBA00004370"/>
    </source>
</evidence>
<keyword evidence="4" id="KW-0106">Calcium</keyword>
<evidence type="ECO:0000256" key="2">
    <source>
        <dbReference type="ARBA" id="ARBA00009160"/>
    </source>
</evidence>
<comment type="subcellular location">
    <subcellularLocation>
        <location evidence="1">Membrane</location>
    </subcellularLocation>
</comment>
<dbReference type="InterPro" id="IPR002048">
    <property type="entry name" value="EF_hand_dom"/>
</dbReference>
<sequence>MSNPNSPKDGDRVTQFIEASKPILKKLTFSSFMGYCGGITAKKVGKGMAMVIGIAFFGLQGLAYKGLIDIDWKKVQDSAVSTIDTNNDGEIDAEDLKTYWTKLKRILTKNMPDATGFSLGFFYGLTN</sequence>
<dbReference type="PROSITE" id="PS00018">
    <property type="entry name" value="EF_HAND_1"/>
    <property type="match status" value="1"/>
</dbReference>
<dbReference type="Proteomes" id="UP001530400">
    <property type="component" value="Unassembled WGS sequence"/>
</dbReference>
<reference evidence="9 10" key="1">
    <citation type="submission" date="2024-10" db="EMBL/GenBank/DDBJ databases">
        <title>Updated reference genomes for cyclostephanoid diatoms.</title>
        <authorList>
            <person name="Roberts W.R."/>
            <person name="Alverson A.J."/>
        </authorList>
    </citation>
    <scope>NUCLEOTIDE SEQUENCE [LARGE SCALE GENOMIC DNA]</scope>
    <source>
        <strain evidence="9 10">AJA010-31</strain>
    </source>
</reference>
<evidence type="ECO:0000256" key="3">
    <source>
        <dbReference type="ARBA" id="ARBA00022692"/>
    </source>
</evidence>
<dbReference type="InterPro" id="IPR007014">
    <property type="entry name" value="FUN14"/>
</dbReference>
<dbReference type="AlphaFoldDB" id="A0ABD3NRD4"/>
<feature type="transmembrane region" description="Helical" evidence="7">
    <location>
        <begin position="47"/>
        <end position="64"/>
    </location>
</feature>
<comment type="caution">
    <text evidence="9">The sequence shown here is derived from an EMBL/GenBank/DDBJ whole genome shotgun (WGS) entry which is preliminary data.</text>
</comment>
<gene>
    <name evidence="9" type="ORF">ACHAWO_004774</name>
</gene>
<dbReference type="Pfam" id="PF04930">
    <property type="entry name" value="FUN14"/>
    <property type="match status" value="1"/>
</dbReference>
<dbReference type="InterPro" id="IPR011992">
    <property type="entry name" value="EF-hand-dom_pair"/>
</dbReference>
<dbReference type="InterPro" id="IPR018247">
    <property type="entry name" value="EF_Hand_1_Ca_BS"/>
</dbReference>
<dbReference type="GO" id="GO:0016020">
    <property type="term" value="C:membrane"/>
    <property type="evidence" value="ECO:0007669"/>
    <property type="project" value="UniProtKB-SubCell"/>
</dbReference>
<comment type="similarity">
    <text evidence="2">Belongs to the FUN14 family.</text>
</comment>
<evidence type="ECO:0000256" key="5">
    <source>
        <dbReference type="ARBA" id="ARBA00022989"/>
    </source>
</evidence>
<dbReference type="PANTHER" id="PTHR21346:SF0">
    <property type="entry name" value="RE45833P"/>
    <property type="match status" value="1"/>
</dbReference>
<accession>A0ABD3NRD4</accession>
<keyword evidence="3 7" id="KW-0812">Transmembrane</keyword>
<name>A0ABD3NRD4_9STRA</name>
<organism evidence="9 10">
    <name type="scientific">Cyclotella atomus</name>
    <dbReference type="NCBI Taxonomy" id="382360"/>
    <lineage>
        <taxon>Eukaryota</taxon>
        <taxon>Sar</taxon>
        <taxon>Stramenopiles</taxon>
        <taxon>Ochrophyta</taxon>
        <taxon>Bacillariophyta</taxon>
        <taxon>Coscinodiscophyceae</taxon>
        <taxon>Thalassiosirophycidae</taxon>
        <taxon>Stephanodiscales</taxon>
        <taxon>Stephanodiscaceae</taxon>
        <taxon>Cyclotella</taxon>
    </lineage>
</organism>
<feature type="domain" description="EF-hand" evidence="8">
    <location>
        <begin position="71"/>
        <end position="106"/>
    </location>
</feature>
<keyword evidence="10" id="KW-1185">Reference proteome</keyword>